<name>A0A2T1GLU9_9CYAN</name>
<dbReference type="OrthoDB" id="6782387at2"/>
<evidence type="ECO:0000313" key="2">
    <source>
        <dbReference type="Proteomes" id="UP000238937"/>
    </source>
</evidence>
<dbReference type="EMBL" id="PVWO01000023">
    <property type="protein sequence ID" value="PSB58796.1"/>
    <property type="molecule type" value="Genomic_DNA"/>
</dbReference>
<gene>
    <name evidence="1" type="ORF">C7B77_03365</name>
</gene>
<evidence type="ECO:0000313" key="1">
    <source>
        <dbReference type="EMBL" id="PSB58796.1"/>
    </source>
</evidence>
<accession>A0A2T1GLU9</accession>
<proteinExistence type="predicted"/>
<sequence length="535" mass="61804">MSSSFNIYDFNCDRFNEILQNGFLSKGSVEKHNRAIYLKGYLTHIDAKSMLVENDYTDGDYLDDFAAYYVRCHQDYSRRCKRIHFFSISIEENQFLKIVTGSAENSGKEDFQKSYLGFIVVRPLPQAVIGRTVLKTYNDDNGRRNYTCVKDYSVNLFGIELTIEKSLAFQEQDTVIAACATVSLWCCFHKTAEMFGTPAPRPAAITRTANQVVHHSRSFPSNGLVVEQMCDAIRQVGLEPEVFNVKRDKNPKKFPLVDLIYGYLKMGLPVILASEIEGIGFHAITLLGFSIQSEHTFPLKESAITPTIGSRINKLYAHDDQNGPFSEICITQNHEENTKYPIVFECAWNQLNRKDKITLKPHVIIIPVYNKIRVTFLGIQKWINVLHEIIKVLLDSQKIETNNLEWNIYLFTSNELKSSIKEENISQQDKKILLLTQHPRFIWRATLSMREKNDDNSYRSEKIVDFLADATDIPHGFPIYQALWYQEELRSELNDLMMSEKVGEVLAEIHNQKYLDKYLDKYTILIDFIKKSTSR</sequence>
<protein>
    <submittedName>
        <fullName evidence="1">Uncharacterized protein</fullName>
    </submittedName>
</protein>
<organism evidence="1 2">
    <name type="scientific">Chamaesiphon polymorphus CCALA 037</name>
    <dbReference type="NCBI Taxonomy" id="2107692"/>
    <lineage>
        <taxon>Bacteria</taxon>
        <taxon>Bacillati</taxon>
        <taxon>Cyanobacteriota</taxon>
        <taxon>Cyanophyceae</taxon>
        <taxon>Gomontiellales</taxon>
        <taxon>Chamaesiphonaceae</taxon>
        <taxon>Chamaesiphon</taxon>
    </lineage>
</organism>
<comment type="caution">
    <text evidence="1">The sequence shown here is derived from an EMBL/GenBank/DDBJ whole genome shotgun (WGS) entry which is preliminary data.</text>
</comment>
<reference evidence="1 2" key="1">
    <citation type="submission" date="2018-03" db="EMBL/GenBank/DDBJ databases">
        <title>The ancient ancestry and fast evolution of plastids.</title>
        <authorList>
            <person name="Moore K.R."/>
            <person name="Magnabosco C."/>
            <person name="Momper L."/>
            <person name="Gold D.A."/>
            <person name="Bosak T."/>
            <person name="Fournier G.P."/>
        </authorList>
    </citation>
    <scope>NUCLEOTIDE SEQUENCE [LARGE SCALE GENOMIC DNA]</scope>
    <source>
        <strain evidence="1 2">CCALA 037</strain>
    </source>
</reference>
<dbReference type="Proteomes" id="UP000238937">
    <property type="component" value="Unassembled WGS sequence"/>
</dbReference>
<dbReference type="RefSeq" id="WP_106300316.1">
    <property type="nucleotide sequence ID" value="NZ_PVWO01000023.1"/>
</dbReference>
<dbReference type="AlphaFoldDB" id="A0A2T1GLU9"/>
<keyword evidence="2" id="KW-1185">Reference proteome</keyword>